<dbReference type="SUPFAM" id="SSF53850">
    <property type="entry name" value="Periplasmic binding protein-like II"/>
    <property type="match status" value="1"/>
</dbReference>
<feature type="signal peptide" evidence="2">
    <location>
        <begin position="1"/>
        <end position="22"/>
    </location>
</feature>
<dbReference type="InterPro" id="IPR030678">
    <property type="entry name" value="Peptide/Ni-bd"/>
</dbReference>
<dbReference type="InterPro" id="IPR000914">
    <property type="entry name" value="SBP_5_dom"/>
</dbReference>
<name>A0ABS4WRU3_9MICO</name>
<feature type="chain" id="PRO_5047447976" evidence="2">
    <location>
        <begin position="23"/>
        <end position="557"/>
    </location>
</feature>
<dbReference type="Pfam" id="PF00496">
    <property type="entry name" value="SBP_bac_5"/>
    <property type="match status" value="1"/>
</dbReference>
<dbReference type="PIRSF" id="PIRSF002741">
    <property type="entry name" value="MppA"/>
    <property type="match status" value="1"/>
</dbReference>
<proteinExistence type="predicted"/>
<dbReference type="EMBL" id="JAGIOA010000001">
    <property type="protein sequence ID" value="MBP2378204.1"/>
    <property type="molecule type" value="Genomic_DNA"/>
</dbReference>
<dbReference type="Gene3D" id="3.90.76.10">
    <property type="entry name" value="Dipeptide-binding Protein, Domain 1"/>
    <property type="match status" value="1"/>
</dbReference>
<evidence type="ECO:0000256" key="2">
    <source>
        <dbReference type="SAM" id="SignalP"/>
    </source>
</evidence>
<keyword evidence="5" id="KW-1185">Reference proteome</keyword>
<dbReference type="Proteomes" id="UP000703720">
    <property type="component" value="Unassembled WGS sequence"/>
</dbReference>
<evidence type="ECO:0000313" key="4">
    <source>
        <dbReference type="EMBL" id="MBP2378204.1"/>
    </source>
</evidence>
<dbReference type="RefSeq" id="WP_210097467.1">
    <property type="nucleotide sequence ID" value="NZ_BAAAIO010000001.1"/>
</dbReference>
<dbReference type="InterPro" id="IPR039424">
    <property type="entry name" value="SBP_5"/>
</dbReference>
<dbReference type="PANTHER" id="PTHR30290:SF83">
    <property type="entry name" value="ABC TRANSPORTER SUBSTRATE-BINDING PROTEIN"/>
    <property type="match status" value="1"/>
</dbReference>
<sequence>MKRNKIALAGTALFAIGALALAGCASGGGNDGDGGSGAAGDPDAIITTNGSEPENPLIPTNTNEVGGGKILDEIFAGLIYYDADGKPVNDVAEEITTEDPQNLTVKIRKGLKFTDGEEVTADNFIKAWNYGAQAENAQLSGYFFEDIEGFVNDAGDPDNPDDDVFGAQGDLSGLKQVDDYTFTIALNKPASDFALRLGYSAFYPLPDVAFEDMEAFGQNPIGNGPYMIDGDDAWQHDVQIDLVRNDDYDGGRKAANGGLTIKFYATQEAAYADLQGGDVDVIDAIPTGSLQVFQDEFGDRAVNQPSAVFQSFTIGQFLPHFSGEEGQLRRQALSMAINREEITETIFSGTRTPASDFTSPVIDGWSDSVPGSEVLEYNPDEAKKLWAEADAISPWDGEFKIAYNADGGHDAWVDAVSNSIKNTLGIEASGDPYPTFQDLRTKINDRTITTAARSGWQADYPGLYNFLGPLYATGAGSNDGDYSNPEFDDLIKAGISNPDPDAQIEDFTKAQEVLFKDLPAIPLWYSNVTGGFGESVDNVTFGWNSVPLYYEITKAGE</sequence>
<evidence type="ECO:0000256" key="1">
    <source>
        <dbReference type="SAM" id="MobiDB-lite"/>
    </source>
</evidence>
<dbReference type="Gene3D" id="3.40.190.10">
    <property type="entry name" value="Periplasmic binding protein-like II"/>
    <property type="match status" value="1"/>
</dbReference>
<dbReference type="Gene3D" id="3.10.105.10">
    <property type="entry name" value="Dipeptide-binding Protein, Domain 3"/>
    <property type="match status" value="1"/>
</dbReference>
<evidence type="ECO:0000313" key="5">
    <source>
        <dbReference type="Proteomes" id="UP000703720"/>
    </source>
</evidence>
<dbReference type="PROSITE" id="PS51257">
    <property type="entry name" value="PROKAR_LIPOPROTEIN"/>
    <property type="match status" value="1"/>
</dbReference>
<dbReference type="PANTHER" id="PTHR30290">
    <property type="entry name" value="PERIPLASMIC BINDING COMPONENT OF ABC TRANSPORTER"/>
    <property type="match status" value="1"/>
</dbReference>
<reference evidence="4 5" key="1">
    <citation type="submission" date="2021-03" db="EMBL/GenBank/DDBJ databases">
        <title>Sequencing the genomes of 1000 actinobacteria strains.</title>
        <authorList>
            <person name="Klenk H.-P."/>
        </authorList>
    </citation>
    <scope>NUCLEOTIDE SEQUENCE [LARGE SCALE GENOMIC DNA]</scope>
    <source>
        <strain evidence="4 5">DSM 13468</strain>
    </source>
</reference>
<keyword evidence="2" id="KW-0732">Signal</keyword>
<feature type="domain" description="Solute-binding protein family 5" evidence="3">
    <location>
        <begin position="86"/>
        <end position="477"/>
    </location>
</feature>
<accession>A0ABS4WRU3</accession>
<organism evidence="4 5">
    <name type="scientific">Microbacterium phyllosphaerae</name>
    <dbReference type="NCBI Taxonomy" id="124798"/>
    <lineage>
        <taxon>Bacteria</taxon>
        <taxon>Bacillati</taxon>
        <taxon>Actinomycetota</taxon>
        <taxon>Actinomycetes</taxon>
        <taxon>Micrococcales</taxon>
        <taxon>Microbacteriaceae</taxon>
        <taxon>Microbacterium</taxon>
    </lineage>
</organism>
<gene>
    <name evidence="4" type="ORF">JOF42_001699</name>
</gene>
<feature type="compositionally biased region" description="Polar residues" evidence="1">
    <location>
        <begin position="46"/>
        <end position="57"/>
    </location>
</feature>
<evidence type="ECO:0000259" key="3">
    <source>
        <dbReference type="Pfam" id="PF00496"/>
    </source>
</evidence>
<protein>
    <submittedName>
        <fullName evidence="4">Oligopeptide transport system substrate-binding protein</fullName>
    </submittedName>
</protein>
<comment type="caution">
    <text evidence="4">The sequence shown here is derived from an EMBL/GenBank/DDBJ whole genome shotgun (WGS) entry which is preliminary data.</text>
</comment>
<dbReference type="CDD" id="cd00995">
    <property type="entry name" value="PBP2_NikA_DppA_OppA_like"/>
    <property type="match status" value="1"/>
</dbReference>
<feature type="region of interest" description="Disordered" evidence="1">
    <location>
        <begin position="31"/>
        <end position="57"/>
    </location>
</feature>